<sequence>MAKYVGWGGCANVFNPNDAKWSKRHNTLKSLLTCDQWNSAKLSTLSAFYTPDFLSKTIYNELVEAGFAQVHF</sequence>
<dbReference type="RefSeq" id="WP_347690991.1">
    <property type="nucleotide sequence ID" value="NZ_JBDPZN010000018.1"/>
</dbReference>
<organism evidence="1 2">
    <name type="scientific">Shewanella vesiculosa</name>
    <dbReference type="NCBI Taxonomy" id="518738"/>
    <lineage>
        <taxon>Bacteria</taxon>
        <taxon>Pseudomonadati</taxon>
        <taxon>Pseudomonadota</taxon>
        <taxon>Gammaproteobacteria</taxon>
        <taxon>Alteromonadales</taxon>
        <taxon>Shewanellaceae</taxon>
        <taxon>Shewanella</taxon>
    </lineage>
</organism>
<dbReference type="Proteomes" id="UP001477278">
    <property type="component" value="Unassembled WGS sequence"/>
</dbReference>
<evidence type="ECO:0000313" key="2">
    <source>
        <dbReference type="Proteomes" id="UP001477278"/>
    </source>
</evidence>
<keyword evidence="2" id="KW-1185">Reference proteome</keyword>
<gene>
    <name evidence="1" type="ORF">ABHN84_20205</name>
</gene>
<reference evidence="1 2" key="1">
    <citation type="submission" date="2024-05" db="EMBL/GenBank/DDBJ databases">
        <title>Genome sequencing of Marine Estuary Bacteria, Shewanella vesiculosa and S. baltica, and Pseudomonas syringae.</title>
        <authorList>
            <person name="Gurung A."/>
            <person name="Maclea K.S."/>
        </authorList>
    </citation>
    <scope>NUCLEOTIDE SEQUENCE [LARGE SCALE GENOMIC DNA]</scope>
    <source>
        <strain evidence="1 2">1A</strain>
    </source>
</reference>
<dbReference type="EMBL" id="JBDPZN010000018">
    <property type="protein sequence ID" value="MEO3684590.1"/>
    <property type="molecule type" value="Genomic_DNA"/>
</dbReference>
<proteinExistence type="predicted"/>
<comment type="caution">
    <text evidence="1">The sequence shown here is derived from an EMBL/GenBank/DDBJ whole genome shotgun (WGS) entry which is preliminary data.</text>
</comment>
<accession>A0ABV0FUS8</accession>
<evidence type="ECO:0000313" key="1">
    <source>
        <dbReference type="EMBL" id="MEO3684590.1"/>
    </source>
</evidence>
<protein>
    <submittedName>
        <fullName evidence="1">Uncharacterized protein</fullName>
    </submittedName>
</protein>
<name>A0ABV0FUS8_9GAMM</name>